<evidence type="ECO:0000313" key="2">
    <source>
        <dbReference type="EMBL" id="AGP42383.1"/>
    </source>
</evidence>
<feature type="region of interest" description="Disordered" evidence="1">
    <location>
        <begin position="133"/>
        <end position="152"/>
    </location>
</feature>
<protein>
    <submittedName>
        <fullName evidence="2">Uncharacterized protein</fullName>
    </submittedName>
</protein>
<organism evidence="2 3">
    <name type="scientific">Sorangium cellulosum So0157-2</name>
    <dbReference type="NCBI Taxonomy" id="1254432"/>
    <lineage>
        <taxon>Bacteria</taxon>
        <taxon>Pseudomonadati</taxon>
        <taxon>Myxococcota</taxon>
        <taxon>Polyangia</taxon>
        <taxon>Polyangiales</taxon>
        <taxon>Polyangiaceae</taxon>
        <taxon>Sorangium</taxon>
    </lineage>
</organism>
<dbReference type="PATRIC" id="fig|1254432.3.peg.11830"/>
<dbReference type="AlphaFoldDB" id="S4YHN0"/>
<reference evidence="2 3" key="1">
    <citation type="journal article" date="2013" name="Sci. Rep.">
        <title>Extraordinary expansion of a Sorangium cellulosum genome from an alkaline milieu.</title>
        <authorList>
            <person name="Han K."/>
            <person name="Li Z.F."/>
            <person name="Peng R."/>
            <person name="Zhu L.P."/>
            <person name="Zhou T."/>
            <person name="Wang L.G."/>
            <person name="Li S.G."/>
            <person name="Zhang X.B."/>
            <person name="Hu W."/>
            <person name="Wu Z.H."/>
            <person name="Qin N."/>
            <person name="Li Y.Z."/>
        </authorList>
    </citation>
    <scope>NUCLEOTIDE SEQUENCE [LARGE SCALE GENOMIC DNA]</scope>
    <source>
        <strain evidence="2 3">So0157-2</strain>
    </source>
</reference>
<dbReference type="KEGG" id="scu:SCE1572_52495"/>
<evidence type="ECO:0000313" key="3">
    <source>
        <dbReference type="Proteomes" id="UP000014803"/>
    </source>
</evidence>
<accession>S4YHN0</accession>
<dbReference type="HOGENOM" id="CLU_444040_0_0_7"/>
<gene>
    <name evidence="2" type="ORF">SCE1572_52495</name>
</gene>
<dbReference type="RefSeq" id="WP_020742319.1">
    <property type="nucleotide sequence ID" value="NC_021658.1"/>
</dbReference>
<sequence length="615" mass="65325">MAVSALALQGCALTQTTGKDPLGDAIEAYELTQDGRKLAVQRGGLTEVDINSSILLEVKRDKLMLHAQPFGARQGDIEHALDEMARILGLLKKQAGVVAAIEDALKPAGKMGQAALDDARRLSNETRQEADLLARDSGDPLPSGSAGPSAYLIDKARRSATLAETLISDERVRLRVGARVGSNIVHVPSYDNQSAGAPVFLPPVRRSSPPPPSDKERKEEGAEQPGRSEDRSVDAQERAKELRDRALALEQATLARRRAAMEALRARNDAITSVVTASANVVALIESPANEHAALKGAAGKAVEACGDALLEKIPAAPAPAPDDDTLTQQLQKCGKALGPLTEAQTLYKAKDPAKLTKLDNAVTALGTALAANLLLPLAWAELALAQHTPRLAPTTAEATVAPAKQDRPAARPLSTTIDLLRVEREEGDIMSYQPSLVVDGQVMLEGAPVSMMVVRNGPQLRVAPAAFFVQPFKLTEGEPAFRPLPSVVASVHYRFGRCAVWHCDESAVAARPWPFLRALNFLDPGVGLHMMTLGLGTVTSKTDAAGKTVDTTTSNAFELGVGGTFQLFGDVLQISAGYDLQAQRTYWAFGVGLQTLTDFGINWPPVERSSSGGN</sequence>
<feature type="region of interest" description="Disordered" evidence="1">
    <location>
        <begin position="191"/>
        <end position="239"/>
    </location>
</feature>
<evidence type="ECO:0000256" key="1">
    <source>
        <dbReference type="SAM" id="MobiDB-lite"/>
    </source>
</evidence>
<proteinExistence type="predicted"/>
<dbReference type="EMBL" id="CP003969">
    <property type="protein sequence ID" value="AGP42383.1"/>
    <property type="molecule type" value="Genomic_DNA"/>
</dbReference>
<name>S4YHN0_SORCE</name>
<feature type="compositionally biased region" description="Basic and acidic residues" evidence="1">
    <location>
        <begin position="213"/>
        <end position="239"/>
    </location>
</feature>
<dbReference type="Proteomes" id="UP000014803">
    <property type="component" value="Chromosome"/>
</dbReference>